<accession>A0AAE0IK22</accession>
<keyword evidence="2" id="KW-1185">Reference proteome</keyword>
<sequence length="94" mass="10495">MSAIRYLHDYSVPFLFLTAISAVTAPRPTISTFKAAISPTSRCSMMPRHWRPSRKSAPSTCSICLFLPRSDCSISRICRGHQSGLTSIERKSMM</sequence>
<comment type="caution">
    <text evidence="1">The sequence shown here is derived from an EMBL/GenBank/DDBJ whole genome shotgun (WGS) entry which is preliminary data.</text>
</comment>
<proteinExistence type="predicted"/>
<dbReference type="EMBL" id="JAUEDM010000002">
    <property type="protein sequence ID" value="KAK3326572.1"/>
    <property type="molecule type" value="Genomic_DNA"/>
</dbReference>
<reference evidence="1" key="1">
    <citation type="journal article" date="2023" name="Mol. Phylogenet. Evol.">
        <title>Genome-scale phylogeny and comparative genomics of the fungal order Sordariales.</title>
        <authorList>
            <person name="Hensen N."/>
            <person name="Bonometti L."/>
            <person name="Westerberg I."/>
            <person name="Brannstrom I.O."/>
            <person name="Guillou S."/>
            <person name="Cros-Aarteil S."/>
            <person name="Calhoun S."/>
            <person name="Haridas S."/>
            <person name="Kuo A."/>
            <person name="Mondo S."/>
            <person name="Pangilinan J."/>
            <person name="Riley R."/>
            <person name="LaButti K."/>
            <person name="Andreopoulos B."/>
            <person name="Lipzen A."/>
            <person name="Chen C."/>
            <person name="Yan M."/>
            <person name="Daum C."/>
            <person name="Ng V."/>
            <person name="Clum A."/>
            <person name="Steindorff A."/>
            <person name="Ohm R.A."/>
            <person name="Martin F."/>
            <person name="Silar P."/>
            <person name="Natvig D.O."/>
            <person name="Lalanne C."/>
            <person name="Gautier V."/>
            <person name="Ament-Velasquez S.L."/>
            <person name="Kruys A."/>
            <person name="Hutchinson M.I."/>
            <person name="Powell A.J."/>
            <person name="Barry K."/>
            <person name="Miller A.N."/>
            <person name="Grigoriev I.V."/>
            <person name="Debuchy R."/>
            <person name="Gladieux P."/>
            <person name="Hiltunen Thoren M."/>
            <person name="Johannesson H."/>
        </authorList>
    </citation>
    <scope>NUCLEOTIDE SEQUENCE</scope>
    <source>
        <strain evidence="1">CBS 118394</strain>
    </source>
</reference>
<organism evidence="1 2">
    <name type="scientific">Apodospora peruviana</name>
    <dbReference type="NCBI Taxonomy" id="516989"/>
    <lineage>
        <taxon>Eukaryota</taxon>
        <taxon>Fungi</taxon>
        <taxon>Dikarya</taxon>
        <taxon>Ascomycota</taxon>
        <taxon>Pezizomycotina</taxon>
        <taxon>Sordariomycetes</taxon>
        <taxon>Sordariomycetidae</taxon>
        <taxon>Sordariales</taxon>
        <taxon>Lasiosphaeriaceae</taxon>
        <taxon>Apodospora</taxon>
    </lineage>
</organism>
<protein>
    <submittedName>
        <fullName evidence="1">Uncharacterized protein</fullName>
    </submittedName>
</protein>
<dbReference type="AlphaFoldDB" id="A0AAE0IK22"/>
<dbReference type="Proteomes" id="UP001283341">
    <property type="component" value="Unassembled WGS sequence"/>
</dbReference>
<gene>
    <name evidence="1" type="ORF">B0H66DRAFT_551275</name>
</gene>
<evidence type="ECO:0000313" key="2">
    <source>
        <dbReference type="Proteomes" id="UP001283341"/>
    </source>
</evidence>
<evidence type="ECO:0000313" key="1">
    <source>
        <dbReference type="EMBL" id="KAK3326572.1"/>
    </source>
</evidence>
<reference evidence="1" key="2">
    <citation type="submission" date="2023-06" db="EMBL/GenBank/DDBJ databases">
        <authorList>
            <consortium name="Lawrence Berkeley National Laboratory"/>
            <person name="Haridas S."/>
            <person name="Hensen N."/>
            <person name="Bonometti L."/>
            <person name="Westerberg I."/>
            <person name="Brannstrom I.O."/>
            <person name="Guillou S."/>
            <person name="Cros-Aarteil S."/>
            <person name="Calhoun S."/>
            <person name="Kuo A."/>
            <person name="Mondo S."/>
            <person name="Pangilinan J."/>
            <person name="Riley R."/>
            <person name="Labutti K."/>
            <person name="Andreopoulos B."/>
            <person name="Lipzen A."/>
            <person name="Chen C."/>
            <person name="Yanf M."/>
            <person name="Daum C."/>
            <person name="Ng V."/>
            <person name="Clum A."/>
            <person name="Steindorff A."/>
            <person name="Ohm R."/>
            <person name="Martin F."/>
            <person name="Silar P."/>
            <person name="Natvig D."/>
            <person name="Lalanne C."/>
            <person name="Gautier V."/>
            <person name="Ament-Velasquez S.L."/>
            <person name="Kruys A."/>
            <person name="Hutchinson M.I."/>
            <person name="Powell A.J."/>
            <person name="Barry K."/>
            <person name="Miller A.N."/>
            <person name="Grigoriev I.V."/>
            <person name="Debuchy R."/>
            <person name="Gladieux P."/>
            <person name="Thoren M.H."/>
            <person name="Johannesson H."/>
        </authorList>
    </citation>
    <scope>NUCLEOTIDE SEQUENCE</scope>
    <source>
        <strain evidence="1">CBS 118394</strain>
    </source>
</reference>
<name>A0AAE0IK22_9PEZI</name>